<accession>A0A819RZZ5</accession>
<sequence length="25" mass="2854">INRSRTTNVKDIACHKQAKDNLQSI</sequence>
<dbReference type="Proteomes" id="UP000663844">
    <property type="component" value="Unassembled WGS sequence"/>
</dbReference>
<protein>
    <submittedName>
        <fullName evidence="1">Uncharacterized protein</fullName>
    </submittedName>
</protein>
<reference evidence="1" key="1">
    <citation type="submission" date="2021-02" db="EMBL/GenBank/DDBJ databases">
        <authorList>
            <person name="Nowell W R."/>
        </authorList>
    </citation>
    <scope>NUCLEOTIDE SEQUENCE</scope>
</reference>
<dbReference type="EMBL" id="CAJOAZ010004249">
    <property type="protein sequence ID" value="CAF4050828.1"/>
    <property type="molecule type" value="Genomic_DNA"/>
</dbReference>
<feature type="non-terminal residue" evidence="1">
    <location>
        <position position="1"/>
    </location>
</feature>
<evidence type="ECO:0000313" key="2">
    <source>
        <dbReference type="Proteomes" id="UP000663844"/>
    </source>
</evidence>
<dbReference type="AlphaFoldDB" id="A0A819RZZ5"/>
<evidence type="ECO:0000313" key="1">
    <source>
        <dbReference type="EMBL" id="CAF4050828.1"/>
    </source>
</evidence>
<name>A0A819RZZ5_9BILA</name>
<proteinExistence type="predicted"/>
<gene>
    <name evidence="1" type="ORF">OXD698_LOCUS32510</name>
</gene>
<organism evidence="1 2">
    <name type="scientific">Adineta steineri</name>
    <dbReference type="NCBI Taxonomy" id="433720"/>
    <lineage>
        <taxon>Eukaryota</taxon>
        <taxon>Metazoa</taxon>
        <taxon>Spiralia</taxon>
        <taxon>Gnathifera</taxon>
        <taxon>Rotifera</taxon>
        <taxon>Eurotatoria</taxon>
        <taxon>Bdelloidea</taxon>
        <taxon>Adinetida</taxon>
        <taxon>Adinetidae</taxon>
        <taxon>Adineta</taxon>
    </lineage>
</organism>
<comment type="caution">
    <text evidence="1">The sequence shown here is derived from an EMBL/GenBank/DDBJ whole genome shotgun (WGS) entry which is preliminary data.</text>
</comment>